<dbReference type="RefSeq" id="WP_104380715.1">
    <property type="nucleotide sequence ID" value="NZ_PSZC01000039.1"/>
</dbReference>
<accession>A0A2S6ACW3</accession>
<dbReference type="EMBL" id="PSZC01000039">
    <property type="protein sequence ID" value="PPJ31911.1"/>
    <property type="molecule type" value="Genomic_DNA"/>
</dbReference>
<proteinExistence type="predicted"/>
<name>A0A2S6ACW3_9NOCA</name>
<evidence type="ECO:0000313" key="2">
    <source>
        <dbReference type="Proteomes" id="UP000239874"/>
    </source>
</evidence>
<dbReference type="Proteomes" id="UP000239874">
    <property type="component" value="Unassembled WGS sequence"/>
</dbReference>
<organism evidence="1 2">
    <name type="scientific">Nocardia nova</name>
    <dbReference type="NCBI Taxonomy" id="37330"/>
    <lineage>
        <taxon>Bacteria</taxon>
        <taxon>Bacillati</taxon>
        <taxon>Actinomycetota</taxon>
        <taxon>Actinomycetes</taxon>
        <taxon>Mycobacteriales</taxon>
        <taxon>Nocardiaceae</taxon>
        <taxon>Nocardia</taxon>
    </lineage>
</organism>
<evidence type="ECO:0000313" key="1">
    <source>
        <dbReference type="EMBL" id="PPJ31911.1"/>
    </source>
</evidence>
<dbReference type="AlphaFoldDB" id="A0A2S6ACW3"/>
<reference evidence="1 2" key="1">
    <citation type="submission" date="2018-02" db="EMBL/GenBank/DDBJ databases">
        <title>8 Nocardia nova and 1 Nocardia cyriacigeorgica strain used for evolution to TMP-SMX.</title>
        <authorList>
            <person name="Mehta H."/>
            <person name="Weng J."/>
            <person name="Shamoo Y."/>
        </authorList>
    </citation>
    <scope>NUCLEOTIDE SEQUENCE [LARGE SCALE GENOMIC DNA]</scope>
    <source>
        <strain evidence="1 2">MDA3139</strain>
    </source>
</reference>
<gene>
    <name evidence="1" type="ORF">C5E45_33000</name>
</gene>
<comment type="caution">
    <text evidence="1">The sequence shown here is derived from an EMBL/GenBank/DDBJ whole genome shotgun (WGS) entry which is preliminary data.</text>
</comment>
<protein>
    <submittedName>
        <fullName evidence="1">Uncharacterized protein</fullName>
    </submittedName>
</protein>
<sequence length="101" mass="10606">MSRRIPSDDEINSAAVELGLADVDGKCRPSARGRVAKSILLAEKEVADAEQAAADISGPVRLIGEWHRALAAEVGAAAADAITASLAPTLYKSAQQDRRPR</sequence>